<sequence>MSPVPTPSPALPDWLASLYHWLEALPAVGLAVLGGVVRALIAHKRKACPLRVLLLDVVIGAVTAFFAGFVTWLLLESTSIPGGIQAGIVGMAGFSGPQLLSIFSRKLLAGAEKCDL</sequence>
<feature type="transmembrane region" description="Helical" evidence="1">
    <location>
        <begin position="53"/>
        <end position="74"/>
    </location>
</feature>
<keyword evidence="1" id="KW-0472">Membrane</keyword>
<dbReference type="OrthoDB" id="9844622at2"/>
<dbReference type="Proteomes" id="UP000004662">
    <property type="component" value="Chromosome"/>
</dbReference>
<dbReference type="AlphaFoldDB" id="G7QC80"/>
<keyword evidence="1" id="KW-1133">Transmembrane helix</keyword>
<dbReference type="EMBL" id="CM001368">
    <property type="protein sequence ID" value="EHJ49526.1"/>
    <property type="molecule type" value="Genomic_DNA"/>
</dbReference>
<organism evidence="2 3">
    <name type="scientific">Solidesulfovibrio carbinoliphilus subsp. oakridgensis</name>
    <dbReference type="NCBI Taxonomy" id="694327"/>
    <lineage>
        <taxon>Bacteria</taxon>
        <taxon>Pseudomonadati</taxon>
        <taxon>Thermodesulfobacteriota</taxon>
        <taxon>Desulfovibrionia</taxon>
        <taxon>Desulfovibrionales</taxon>
        <taxon>Desulfovibrionaceae</taxon>
        <taxon>Solidesulfovibrio</taxon>
    </lineage>
</organism>
<dbReference type="RefSeq" id="WP_009182850.1">
    <property type="nucleotide sequence ID" value="NZ_CM001368.1"/>
</dbReference>
<evidence type="ECO:0000313" key="3">
    <source>
        <dbReference type="Proteomes" id="UP000004662"/>
    </source>
</evidence>
<name>G7QC80_9BACT</name>
<evidence type="ECO:0000256" key="1">
    <source>
        <dbReference type="SAM" id="Phobius"/>
    </source>
</evidence>
<feature type="transmembrane region" description="Helical" evidence="1">
    <location>
        <begin position="80"/>
        <end position="103"/>
    </location>
</feature>
<proteinExistence type="predicted"/>
<evidence type="ECO:0008006" key="4">
    <source>
        <dbReference type="Google" id="ProtNLM"/>
    </source>
</evidence>
<gene>
    <name evidence="2" type="ORF">DFW101_3530</name>
</gene>
<keyword evidence="1" id="KW-0812">Transmembrane</keyword>
<dbReference type="Pfam" id="PF16083">
    <property type="entry name" value="Phage_holin_3_3"/>
    <property type="match status" value="1"/>
</dbReference>
<dbReference type="STRING" id="694327.DFW101_3530"/>
<evidence type="ECO:0000313" key="2">
    <source>
        <dbReference type="EMBL" id="EHJ49526.1"/>
    </source>
</evidence>
<dbReference type="HOGENOM" id="CLU_2092906_0_0_7"/>
<dbReference type="InterPro" id="IPR032126">
    <property type="entry name" value="LydA_holin"/>
</dbReference>
<protein>
    <recommendedName>
        <fullName evidence="4">Holin</fullName>
    </recommendedName>
</protein>
<dbReference type="eggNOG" id="ENOG50318R3">
    <property type="taxonomic scope" value="Bacteria"/>
</dbReference>
<feature type="transmembrane region" description="Helical" evidence="1">
    <location>
        <begin position="20"/>
        <end position="41"/>
    </location>
</feature>
<reference evidence="3" key="1">
    <citation type="journal article" date="2015" name="Genome Announc.">
        <title>High-Quality Draft Genome Sequence of Desulfovibrio carbinoliphilus FW-101-2B, an Organic Acid-Oxidizing Sulfate-Reducing Bacterium Isolated from Uranium(VI)-Contaminated Groundwater.</title>
        <authorList>
            <person name="Ramsay B.D."/>
            <person name="Hwang C."/>
            <person name="Woo H.L."/>
            <person name="Carroll S.L."/>
            <person name="Lucas S."/>
            <person name="Han J."/>
            <person name="Lapidus A.L."/>
            <person name="Cheng J.F."/>
            <person name="Goodwin L.A."/>
            <person name="Pitluck S."/>
            <person name="Peters L."/>
            <person name="Chertkov O."/>
            <person name="Held B."/>
            <person name="Detter J.C."/>
            <person name="Han C.S."/>
            <person name="Tapia R."/>
            <person name="Land M.L."/>
            <person name="Hauser L.J."/>
            <person name="Kyrpides N.C."/>
            <person name="Ivanova N.N."/>
            <person name="Mikhailova N."/>
            <person name="Pagani I."/>
            <person name="Woyke T."/>
            <person name="Arkin A.P."/>
            <person name="Dehal P."/>
            <person name="Chivian D."/>
            <person name="Criddle C.S."/>
            <person name="Wu W."/>
            <person name="Chakraborty R."/>
            <person name="Hazen T.C."/>
            <person name="Fields M.W."/>
        </authorList>
    </citation>
    <scope>NUCLEOTIDE SEQUENCE [LARGE SCALE GENOMIC DNA]</scope>
    <source>
        <strain evidence="3">FW-101-2B</strain>
    </source>
</reference>
<accession>G7QC80</accession>
<keyword evidence="3" id="KW-1185">Reference proteome</keyword>